<evidence type="ECO:0000259" key="2">
    <source>
        <dbReference type="SMART" id="SM00198"/>
    </source>
</evidence>
<protein>
    <recommendedName>
        <fullName evidence="2">SCP domain-containing protein</fullName>
    </recommendedName>
</protein>
<dbReference type="EMBL" id="BEZZ01000636">
    <property type="protein sequence ID" value="GCC34856.1"/>
    <property type="molecule type" value="Genomic_DNA"/>
</dbReference>
<dbReference type="PROSITE" id="PS01010">
    <property type="entry name" value="CRISP_2"/>
    <property type="match status" value="1"/>
</dbReference>
<dbReference type="SMART" id="SM00198">
    <property type="entry name" value="SCP"/>
    <property type="match status" value="1"/>
</dbReference>
<proteinExistence type="inferred from homology"/>
<dbReference type="OrthoDB" id="43654at2759"/>
<dbReference type="PANTHER" id="PTHR10334">
    <property type="entry name" value="CYSTEINE-RICH SECRETORY PROTEIN-RELATED"/>
    <property type="match status" value="1"/>
</dbReference>
<evidence type="ECO:0000313" key="3">
    <source>
        <dbReference type="EMBL" id="GCC34856.1"/>
    </source>
</evidence>
<dbReference type="InterPro" id="IPR014044">
    <property type="entry name" value="CAP_dom"/>
</dbReference>
<dbReference type="GO" id="GO:0005576">
    <property type="term" value="C:extracellular region"/>
    <property type="evidence" value="ECO:0007669"/>
    <property type="project" value="InterPro"/>
</dbReference>
<evidence type="ECO:0000256" key="1">
    <source>
        <dbReference type="ARBA" id="ARBA00009923"/>
    </source>
</evidence>
<dbReference type="SUPFAM" id="SSF55797">
    <property type="entry name" value="PR-1-like"/>
    <property type="match status" value="1"/>
</dbReference>
<dbReference type="PROSITE" id="PS01009">
    <property type="entry name" value="CRISP_1"/>
    <property type="match status" value="1"/>
</dbReference>
<gene>
    <name evidence="3" type="ORF">chiPu_0013333</name>
</gene>
<sequence>MPRPSTRSTLSRRSVMAFAKVPWILAAFWLHLLPYEPAFGTLVSITDPAFIQDCVDQHNKFRGEVVPPAKDMFAMTWDEALAKSAKAWSKMCLFKHNPNLQKKGTVHPTFFPIGENIYISTGNFNAKNAIKRWYAEVADYDYSTNSCKPKRACGHYTQVVWAKSYKVGCAVSDCPKGIKSSGFKGPGLVFVCNYAPAGNYIGALPYSSGTSCETCADNCRDKLCSKLNITLFSYAISCVEAFTFEKAD</sequence>
<dbReference type="AlphaFoldDB" id="A0A401SWY0"/>
<name>A0A401SWY0_CHIPU</name>
<evidence type="ECO:0000313" key="4">
    <source>
        <dbReference type="Proteomes" id="UP000287033"/>
    </source>
</evidence>
<organism evidence="3 4">
    <name type="scientific">Chiloscyllium punctatum</name>
    <name type="common">Brownbanded bambooshark</name>
    <name type="synonym">Hemiscyllium punctatum</name>
    <dbReference type="NCBI Taxonomy" id="137246"/>
    <lineage>
        <taxon>Eukaryota</taxon>
        <taxon>Metazoa</taxon>
        <taxon>Chordata</taxon>
        <taxon>Craniata</taxon>
        <taxon>Vertebrata</taxon>
        <taxon>Chondrichthyes</taxon>
        <taxon>Elasmobranchii</taxon>
        <taxon>Galeomorphii</taxon>
        <taxon>Galeoidea</taxon>
        <taxon>Orectolobiformes</taxon>
        <taxon>Hemiscylliidae</taxon>
        <taxon>Chiloscyllium</taxon>
    </lineage>
</organism>
<dbReference type="InterPro" id="IPR002413">
    <property type="entry name" value="V5_allergen-like"/>
</dbReference>
<dbReference type="InterPro" id="IPR018244">
    <property type="entry name" value="Allrgn_V5/Tpx1_CS"/>
</dbReference>
<accession>A0A401SWY0</accession>
<dbReference type="InterPro" id="IPR035940">
    <property type="entry name" value="CAP_sf"/>
</dbReference>
<dbReference type="Gene3D" id="3.40.33.10">
    <property type="entry name" value="CAP"/>
    <property type="match status" value="1"/>
</dbReference>
<dbReference type="InterPro" id="IPR001283">
    <property type="entry name" value="CRISP-related"/>
</dbReference>
<comment type="caution">
    <text evidence="3">The sequence shown here is derived from an EMBL/GenBank/DDBJ whole genome shotgun (WGS) entry which is preliminary data.</text>
</comment>
<dbReference type="OMA" id="NEIQYYD"/>
<reference evidence="3 4" key="1">
    <citation type="journal article" date="2018" name="Nat. Ecol. Evol.">
        <title>Shark genomes provide insights into elasmobranch evolution and the origin of vertebrates.</title>
        <authorList>
            <person name="Hara Y"/>
            <person name="Yamaguchi K"/>
            <person name="Onimaru K"/>
            <person name="Kadota M"/>
            <person name="Koyanagi M"/>
            <person name="Keeley SD"/>
            <person name="Tatsumi K"/>
            <person name="Tanaka K"/>
            <person name="Motone F"/>
            <person name="Kageyama Y"/>
            <person name="Nozu R"/>
            <person name="Adachi N"/>
            <person name="Nishimura O"/>
            <person name="Nakagawa R"/>
            <person name="Tanegashima C"/>
            <person name="Kiyatake I"/>
            <person name="Matsumoto R"/>
            <person name="Murakumo K"/>
            <person name="Nishida K"/>
            <person name="Terakita A"/>
            <person name="Kuratani S"/>
            <person name="Sato K"/>
            <person name="Hyodo S Kuraku.S."/>
        </authorList>
    </citation>
    <scope>NUCLEOTIDE SEQUENCE [LARGE SCALE GENOMIC DNA]</scope>
</reference>
<dbReference type="Proteomes" id="UP000287033">
    <property type="component" value="Unassembled WGS sequence"/>
</dbReference>
<dbReference type="STRING" id="137246.A0A401SWY0"/>
<dbReference type="Pfam" id="PF00188">
    <property type="entry name" value="CAP"/>
    <property type="match status" value="1"/>
</dbReference>
<dbReference type="PRINTS" id="PR00837">
    <property type="entry name" value="V5TPXLIKE"/>
</dbReference>
<dbReference type="PRINTS" id="PR00838">
    <property type="entry name" value="V5ALLERGEN"/>
</dbReference>
<comment type="similarity">
    <text evidence="1">Belongs to the CRISP family.</text>
</comment>
<feature type="domain" description="SCP" evidence="2">
    <location>
        <begin position="49"/>
        <end position="202"/>
    </location>
</feature>
<keyword evidence="4" id="KW-1185">Reference proteome</keyword>